<proteinExistence type="predicted"/>
<evidence type="ECO:0008006" key="3">
    <source>
        <dbReference type="Google" id="ProtNLM"/>
    </source>
</evidence>
<evidence type="ECO:0000313" key="2">
    <source>
        <dbReference type="Proteomes" id="UP001218188"/>
    </source>
</evidence>
<reference evidence="1" key="1">
    <citation type="submission" date="2023-03" db="EMBL/GenBank/DDBJ databases">
        <title>Massive genome expansion in bonnet fungi (Mycena s.s.) driven by repeated elements and novel gene families across ecological guilds.</title>
        <authorList>
            <consortium name="Lawrence Berkeley National Laboratory"/>
            <person name="Harder C.B."/>
            <person name="Miyauchi S."/>
            <person name="Viragh M."/>
            <person name="Kuo A."/>
            <person name="Thoen E."/>
            <person name="Andreopoulos B."/>
            <person name="Lu D."/>
            <person name="Skrede I."/>
            <person name="Drula E."/>
            <person name="Henrissat B."/>
            <person name="Morin E."/>
            <person name="Kohler A."/>
            <person name="Barry K."/>
            <person name="LaButti K."/>
            <person name="Morin E."/>
            <person name="Salamov A."/>
            <person name="Lipzen A."/>
            <person name="Mereny Z."/>
            <person name="Hegedus B."/>
            <person name="Baldrian P."/>
            <person name="Stursova M."/>
            <person name="Weitz H."/>
            <person name="Taylor A."/>
            <person name="Grigoriev I.V."/>
            <person name="Nagy L.G."/>
            <person name="Martin F."/>
            <person name="Kauserud H."/>
        </authorList>
    </citation>
    <scope>NUCLEOTIDE SEQUENCE</scope>
    <source>
        <strain evidence="1">CBHHK200</strain>
    </source>
</reference>
<dbReference type="Proteomes" id="UP001218188">
    <property type="component" value="Unassembled WGS sequence"/>
</dbReference>
<dbReference type="EMBL" id="JARJCM010000102">
    <property type="protein sequence ID" value="KAJ7029336.1"/>
    <property type="molecule type" value="Genomic_DNA"/>
</dbReference>
<name>A0AAD6SLW0_9AGAR</name>
<dbReference type="AlphaFoldDB" id="A0AAD6SLW0"/>
<protein>
    <recommendedName>
        <fullName evidence="3">F-box domain-containing protein</fullName>
    </recommendedName>
</protein>
<accession>A0AAD6SLW0</accession>
<gene>
    <name evidence="1" type="ORF">C8F04DRAFT_1043331</name>
</gene>
<sequence length="475" mass="52927">MLSFPLEKELQKQLTGMGKDGVQLQFPPEIIAEIFFRCLPAEFTVPDPGTAPLVLCRICRQYREIALSTPVLWSSLWLDFRRIARSKAYLELHRTWLARAGNTPLSLSFRDHASQRLDSSDAIKSLILTIVELSGQWRNIEIQLFVRHGITALLFPIKGTLPRLEKLIIVGAQKLDNPISIADAPNLRCVSVRYHPELRLPWHQLTTFRCDAGLDASSALKLIRDSPNLLDAALFSYNIGTTPLALSLATSRHAHLECLTLAGFPGVQKDFTIFKYLEAPSLKTLRVLFKATGFRPLDVSPFLYFLSQPSLRLHTLILSHLPATPADLITCLKATPSVVHLKLKLALRKSQASTDKMRVQINTALGQFTGHPDFLPHLESLHLVFPGKSCDNGITPSAVIEMLCWRWASTGTAQLLSFRLAHGAKHNIESDTAINLHPEFWRLVGEGMSLYVGVARKDTDSLGDTSLFFTLSTLG</sequence>
<organism evidence="1 2">
    <name type="scientific">Mycena alexandri</name>
    <dbReference type="NCBI Taxonomy" id="1745969"/>
    <lineage>
        <taxon>Eukaryota</taxon>
        <taxon>Fungi</taxon>
        <taxon>Dikarya</taxon>
        <taxon>Basidiomycota</taxon>
        <taxon>Agaricomycotina</taxon>
        <taxon>Agaricomycetes</taxon>
        <taxon>Agaricomycetidae</taxon>
        <taxon>Agaricales</taxon>
        <taxon>Marasmiineae</taxon>
        <taxon>Mycenaceae</taxon>
        <taxon>Mycena</taxon>
    </lineage>
</organism>
<evidence type="ECO:0000313" key="1">
    <source>
        <dbReference type="EMBL" id="KAJ7029336.1"/>
    </source>
</evidence>
<comment type="caution">
    <text evidence="1">The sequence shown here is derived from an EMBL/GenBank/DDBJ whole genome shotgun (WGS) entry which is preliminary data.</text>
</comment>
<keyword evidence="2" id="KW-1185">Reference proteome</keyword>